<dbReference type="FunFam" id="2.40.100.10:FF:000022">
    <property type="entry name" value="Peptidyl-prolyl cis-trans isomerase CYP95"/>
    <property type="match status" value="1"/>
</dbReference>
<dbReference type="Gene3D" id="2.40.100.10">
    <property type="entry name" value="Cyclophilin-like"/>
    <property type="match status" value="1"/>
</dbReference>
<organism evidence="8 9">
    <name type="scientific">Lupinus angustifolius</name>
    <name type="common">Narrow-leaved blue lupine</name>
    <dbReference type="NCBI Taxonomy" id="3871"/>
    <lineage>
        <taxon>Eukaryota</taxon>
        <taxon>Viridiplantae</taxon>
        <taxon>Streptophyta</taxon>
        <taxon>Embryophyta</taxon>
        <taxon>Tracheophyta</taxon>
        <taxon>Spermatophyta</taxon>
        <taxon>Magnoliopsida</taxon>
        <taxon>eudicotyledons</taxon>
        <taxon>Gunneridae</taxon>
        <taxon>Pentapetalae</taxon>
        <taxon>rosids</taxon>
        <taxon>fabids</taxon>
        <taxon>Fabales</taxon>
        <taxon>Fabaceae</taxon>
        <taxon>Papilionoideae</taxon>
        <taxon>50 kb inversion clade</taxon>
        <taxon>genistoids sensu lato</taxon>
        <taxon>core genistoids</taxon>
        <taxon>Genisteae</taxon>
        <taxon>Lupinus</taxon>
    </lineage>
</organism>
<evidence type="ECO:0000256" key="5">
    <source>
        <dbReference type="ARBA" id="ARBA00023235"/>
    </source>
</evidence>
<feature type="region of interest" description="Disordered" evidence="6">
    <location>
        <begin position="188"/>
        <end position="756"/>
    </location>
</feature>
<dbReference type="PANTHER" id="PTHR11071">
    <property type="entry name" value="PEPTIDYL-PROLYL CIS-TRANS ISOMERASE"/>
    <property type="match status" value="1"/>
</dbReference>
<keyword evidence="9" id="KW-1185">Reference proteome</keyword>
<dbReference type="GO" id="GO:0005737">
    <property type="term" value="C:cytoplasm"/>
    <property type="evidence" value="ECO:0007669"/>
    <property type="project" value="TreeGrafter"/>
</dbReference>
<dbReference type="InterPro" id="IPR002130">
    <property type="entry name" value="Cyclophilin-type_PPIase_dom"/>
</dbReference>
<dbReference type="Proteomes" id="UP000188354">
    <property type="component" value="Chromosome LG03"/>
</dbReference>
<feature type="compositionally biased region" description="Basic residues" evidence="6">
    <location>
        <begin position="189"/>
        <end position="205"/>
    </location>
</feature>
<feature type="compositionally biased region" description="Basic residues" evidence="6">
    <location>
        <begin position="523"/>
        <end position="540"/>
    </location>
</feature>
<feature type="compositionally biased region" description="Low complexity" evidence="6">
    <location>
        <begin position="477"/>
        <end position="496"/>
    </location>
</feature>
<feature type="compositionally biased region" description="Basic residues" evidence="6">
    <location>
        <begin position="602"/>
        <end position="613"/>
    </location>
</feature>
<feature type="compositionally biased region" description="Basic residues" evidence="6">
    <location>
        <begin position="497"/>
        <end position="514"/>
    </location>
</feature>
<gene>
    <name evidence="8" type="ORF">TanjilG_24136</name>
</gene>
<evidence type="ECO:0000259" key="7">
    <source>
        <dbReference type="PROSITE" id="PS50072"/>
    </source>
</evidence>
<evidence type="ECO:0000256" key="3">
    <source>
        <dbReference type="ARBA" id="ARBA00013194"/>
    </source>
</evidence>
<keyword evidence="4" id="KW-0697">Rotamase</keyword>
<feature type="compositionally biased region" description="Low complexity" evidence="6">
    <location>
        <begin position="230"/>
        <end position="240"/>
    </location>
</feature>
<comment type="similarity">
    <text evidence="2">Belongs to the cyclophilin-type PPIase family.</text>
</comment>
<feature type="compositionally biased region" description="Polar residues" evidence="6">
    <location>
        <begin position="288"/>
        <end position="301"/>
    </location>
</feature>
<dbReference type="GO" id="GO:0016018">
    <property type="term" value="F:cyclosporin A binding"/>
    <property type="evidence" value="ECO:0007669"/>
    <property type="project" value="TreeGrafter"/>
</dbReference>
<feature type="compositionally biased region" description="Basic residues" evidence="6">
    <location>
        <begin position="245"/>
        <end position="282"/>
    </location>
</feature>
<dbReference type="PRINTS" id="PR00153">
    <property type="entry name" value="CSAPPISMRASE"/>
</dbReference>
<dbReference type="PROSITE" id="PS50072">
    <property type="entry name" value="CSA_PPIASE_2"/>
    <property type="match status" value="1"/>
</dbReference>
<dbReference type="GO" id="GO:0006457">
    <property type="term" value="P:protein folding"/>
    <property type="evidence" value="ECO:0007669"/>
    <property type="project" value="TreeGrafter"/>
</dbReference>
<evidence type="ECO:0000256" key="6">
    <source>
        <dbReference type="SAM" id="MobiDB-lite"/>
    </source>
</evidence>
<dbReference type="AlphaFoldDB" id="A0A1J7IQK1"/>
<accession>A0A1J7IQK1</accession>
<feature type="compositionally biased region" description="Basic and acidic residues" evidence="6">
    <location>
        <begin position="365"/>
        <end position="383"/>
    </location>
</feature>
<feature type="compositionally biased region" description="Basic and acidic residues" evidence="6">
    <location>
        <begin position="307"/>
        <end position="322"/>
    </location>
</feature>
<dbReference type="STRING" id="3871.A0A1J7IQK1"/>
<name>A0A1J7IQK1_LUPAN</name>
<feature type="compositionally biased region" description="Low complexity" evidence="6">
    <location>
        <begin position="395"/>
        <end position="415"/>
    </location>
</feature>
<reference evidence="8 9" key="1">
    <citation type="journal article" date="2017" name="Plant Biotechnol. J.">
        <title>A comprehensive draft genome sequence for lupin (Lupinus angustifolius), an emerging health food: insights into plant-microbe interactions and legume evolution.</title>
        <authorList>
            <person name="Hane J.K."/>
            <person name="Ming Y."/>
            <person name="Kamphuis L.G."/>
            <person name="Nelson M.N."/>
            <person name="Garg G."/>
            <person name="Atkins C.A."/>
            <person name="Bayer P.E."/>
            <person name="Bravo A."/>
            <person name="Bringans S."/>
            <person name="Cannon S."/>
            <person name="Edwards D."/>
            <person name="Foley R."/>
            <person name="Gao L.L."/>
            <person name="Harrison M.J."/>
            <person name="Huang W."/>
            <person name="Hurgobin B."/>
            <person name="Li S."/>
            <person name="Liu C.W."/>
            <person name="McGrath A."/>
            <person name="Morahan G."/>
            <person name="Murray J."/>
            <person name="Weller J."/>
            <person name="Jian J."/>
            <person name="Singh K.B."/>
        </authorList>
    </citation>
    <scope>NUCLEOTIDE SEQUENCE [LARGE SCALE GENOMIC DNA]</scope>
    <source>
        <strain evidence="9">cv. Tanjil</strain>
        <tissue evidence="8">Whole plant</tissue>
    </source>
</reference>
<evidence type="ECO:0000256" key="2">
    <source>
        <dbReference type="ARBA" id="ARBA00007365"/>
    </source>
</evidence>
<evidence type="ECO:0000256" key="4">
    <source>
        <dbReference type="ARBA" id="ARBA00023110"/>
    </source>
</evidence>
<comment type="catalytic activity">
    <reaction evidence="1">
        <text>[protein]-peptidylproline (omega=180) = [protein]-peptidylproline (omega=0)</text>
        <dbReference type="Rhea" id="RHEA:16237"/>
        <dbReference type="Rhea" id="RHEA-COMP:10747"/>
        <dbReference type="Rhea" id="RHEA-COMP:10748"/>
        <dbReference type="ChEBI" id="CHEBI:83833"/>
        <dbReference type="ChEBI" id="CHEBI:83834"/>
        <dbReference type="EC" id="5.2.1.8"/>
    </reaction>
</comment>
<keyword evidence="5" id="KW-0413">Isomerase</keyword>
<evidence type="ECO:0000313" key="8">
    <source>
        <dbReference type="EMBL" id="OIW15027.1"/>
    </source>
</evidence>
<protein>
    <recommendedName>
        <fullName evidence="3">peptidylprolyl isomerase</fullName>
        <ecNumber evidence="3">5.2.1.8</ecNumber>
    </recommendedName>
</protein>
<feature type="compositionally biased region" description="Basic residues" evidence="6">
    <location>
        <begin position="549"/>
        <end position="588"/>
    </location>
</feature>
<dbReference type="OMA" id="ERDHSQT"/>
<evidence type="ECO:0000256" key="1">
    <source>
        <dbReference type="ARBA" id="ARBA00000971"/>
    </source>
</evidence>
<feature type="compositionally biased region" description="Pro residues" evidence="6">
    <location>
        <begin position="747"/>
        <end position="756"/>
    </location>
</feature>
<dbReference type="EMBL" id="CM007363">
    <property type="protein sequence ID" value="OIW15027.1"/>
    <property type="molecule type" value="Genomic_DNA"/>
</dbReference>
<dbReference type="EC" id="5.2.1.8" evidence="3"/>
<sequence length="891" mass="100320">MVKKKNPLVFMDVSIDGDPFERMVFELFYDVAPKTAENFRALCTGEKGVSPNTGKPLHYKGSFFHHILKGSFVQLSKLQALFHLHVSYDNGTGGESIYGSNFPDESYRLKHDAPGILSMAIADRDTLGSHFIITLKADHHLDRKHVVFGKLVLGHNILKKIEDVGDEEGRPTVTVKIVNCGEYAEVRLKGKHKKSSKDRRKRRRYYSSESESSSDSDTESSETDSDSESDVSSSSDLSSSSDDRRRKRKRSRKDKYRHGKRRDKRHDKRRRRRDKRSKRRLRREPGSDSDSVSNRNINSDGDSLDAQGKEQKSKDHSHKNVAEVRSPLVVERHNHNNDGVVDMLENAELPKENGNQITNGIGADYRSDRSKERQPDVMDDHSGKSRSRSMSPKQPVSKSMSVSPRRSPSKSPSVTPKKRSSRGPTGSRSPPPSRKNVSRSPIRSIGRSLSKSISRSPVRGRMGISVSRSPARGGKGRSVSRSPVRGGKGRSVSRSPVRSRKSRSVSRSPVRSRKGRSESRSPVRSRKGRSVSRSPVRSRKGISVSRSPVRSRKGRSVSRSPVRTRSHRSVSKSPVRSRRPVRSRKGRSVSRSPVRSLDRVRRSPPRASPRKTISRSPVRVSRKSVSRSPVRSPARSLSRSSGRVPSRRDISRSPVRAPSRSNRRSYSRSLSPVRRTRTPCRTSLSRSVSPASSPKRVRRGRGFSERYSYARRYNTPSRSPVRSYHYNGRDRERYSSYRRYSPRRYRSPPPRGRTPPRFYPTPCSEAGGHHLFPPAHLTVLDDIAEAVAWSAVVPQLSHNDLTPLLVWRGDCLGAGVHPSTGLPNHDLREKQAETTGQGHRPEVQMERKAWSLMEMVLPARAKGEICSVGILSFNELEFSMLELTCFACCNS</sequence>
<feature type="domain" description="PPIase cyclophilin-type" evidence="7">
    <location>
        <begin position="10"/>
        <end position="182"/>
    </location>
</feature>
<dbReference type="Pfam" id="PF00160">
    <property type="entry name" value="Pro_isomerase"/>
    <property type="match status" value="1"/>
</dbReference>
<dbReference type="Gramene" id="OIW15027">
    <property type="protein sequence ID" value="OIW15027"/>
    <property type="gene ID" value="TanjilG_24136"/>
</dbReference>
<feature type="compositionally biased region" description="Acidic residues" evidence="6">
    <location>
        <begin position="212"/>
        <end position="229"/>
    </location>
</feature>
<dbReference type="SUPFAM" id="SSF50891">
    <property type="entry name" value="Cyclophilin-like"/>
    <property type="match status" value="1"/>
</dbReference>
<dbReference type="GO" id="GO:0003755">
    <property type="term" value="F:peptidyl-prolyl cis-trans isomerase activity"/>
    <property type="evidence" value="ECO:0007669"/>
    <property type="project" value="UniProtKB-KW"/>
</dbReference>
<dbReference type="InterPro" id="IPR029000">
    <property type="entry name" value="Cyclophilin-like_dom_sf"/>
</dbReference>
<dbReference type="PANTHER" id="PTHR11071:SF561">
    <property type="entry name" value="PEPTIDYL-PROLYL CIS-TRANS ISOMERASE D-RELATED"/>
    <property type="match status" value="1"/>
</dbReference>
<feature type="compositionally biased region" description="Low complexity" evidence="6">
    <location>
        <begin position="681"/>
        <end position="694"/>
    </location>
</feature>
<feature type="compositionally biased region" description="Low complexity" evidence="6">
    <location>
        <begin position="626"/>
        <end position="643"/>
    </location>
</feature>
<evidence type="ECO:0000313" key="9">
    <source>
        <dbReference type="Proteomes" id="UP000188354"/>
    </source>
</evidence>
<proteinExistence type="inferred from homology"/>